<dbReference type="RefSeq" id="WP_011007559.1">
    <property type="nucleotide sequence ID" value="NZ_DUJP01000038.1"/>
</dbReference>
<evidence type="ECO:0000259" key="1">
    <source>
        <dbReference type="SMART" id="SM00382"/>
    </source>
</evidence>
<dbReference type="Proteomes" id="UP000651120">
    <property type="component" value="Unassembled WGS sequence"/>
</dbReference>
<dbReference type="SMART" id="SM00382">
    <property type="entry name" value="AAA"/>
    <property type="match status" value="1"/>
</dbReference>
<evidence type="ECO:0000313" key="3">
    <source>
        <dbReference type="Proteomes" id="UP000651120"/>
    </source>
</evidence>
<dbReference type="SUPFAM" id="SSF52540">
    <property type="entry name" value="P-loop containing nucleoside triphosphate hydrolases"/>
    <property type="match status" value="1"/>
</dbReference>
<sequence length="181" mass="20179">MKPGEELDLIELDKLDMGKDFKIILSRVLNGSNVYIVGPPGSGKTAMLRKLGLYLSRAGKDVAYVKLEWVKYGWDLGEYIKHYGVKIKEFVGNDGGMHSAIVLLDDGELLWSYSSAYRNLIRDIRGRQIIAAFREFDADTATLLFGDGFIMYLQRKTATKPLVKTPLGLGFIGKTAEVVVI</sequence>
<keyword evidence="2" id="KW-0067">ATP-binding</keyword>
<evidence type="ECO:0000313" key="2">
    <source>
        <dbReference type="EMBL" id="HII48148.1"/>
    </source>
</evidence>
<gene>
    <name evidence="2" type="ORF">HA333_12115</name>
</gene>
<dbReference type="OMA" id="EWVKYGW"/>
<dbReference type="GeneID" id="1465319"/>
<protein>
    <submittedName>
        <fullName evidence="2">ATP-binding protein</fullName>
    </submittedName>
</protein>
<dbReference type="InterPro" id="IPR003593">
    <property type="entry name" value="AAA+_ATPase"/>
</dbReference>
<dbReference type="GO" id="GO:0005524">
    <property type="term" value="F:ATP binding"/>
    <property type="evidence" value="ECO:0007669"/>
    <property type="project" value="UniProtKB-KW"/>
</dbReference>
<proteinExistence type="predicted"/>
<dbReference type="CDD" id="cd00009">
    <property type="entry name" value="AAA"/>
    <property type="match status" value="1"/>
</dbReference>
<accession>A0A832WHB9</accession>
<reference evidence="2" key="1">
    <citation type="journal article" date="2020" name="bioRxiv">
        <title>A rank-normalized archaeal taxonomy based on genome phylogeny resolves widespread incomplete and uneven classifications.</title>
        <authorList>
            <person name="Rinke C."/>
            <person name="Chuvochina M."/>
            <person name="Mussig A.J."/>
            <person name="Chaumeil P.-A."/>
            <person name="Waite D.W."/>
            <person name="Whitman W.B."/>
            <person name="Parks D.H."/>
            <person name="Hugenholtz P."/>
        </authorList>
    </citation>
    <scope>NUCLEOTIDE SEQUENCE</scope>
    <source>
        <strain evidence="2">UBA8839</strain>
    </source>
</reference>
<dbReference type="Gene3D" id="3.40.50.300">
    <property type="entry name" value="P-loop containing nucleotide triphosphate hydrolases"/>
    <property type="match status" value="1"/>
</dbReference>
<dbReference type="EMBL" id="DUJP01000038">
    <property type="protein sequence ID" value="HII48148.1"/>
    <property type="molecule type" value="Genomic_DNA"/>
</dbReference>
<dbReference type="AlphaFoldDB" id="A0A832WHB9"/>
<dbReference type="InterPro" id="IPR027417">
    <property type="entry name" value="P-loop_NTPase"/>
</dbReference>
<organism evidence="2 3">
    <name type="scientific">Pyrobaculum aerophilum</name>
    <dbReference type="NCBI Taxonomy" id="13773"/>
    <lineage>
        <taxon>Archaea</taxon>
        <taxon>Thermoproteota</taxon>
        <taxon>Thermoprotei</taxon>
        <taxon>Thermoproteales</taxon>
        <taxon>Thermoproteaceae</taxon>
        <taxon>Pyrobaculum</taxon>
    </lineage>
</organism>
<keyword evidence="2" id="KW-0547">Nucleotide-binding</keyword>
<comment type="caution">
    <text evidence="2">The sequence shown here is derived from an EMBL/GenBank/DDBJ whole genome shotgun (WGS) entry which is preliminary data.</text>
</comment>
<feature type="domain" description="AAA+ ATPase" evidence="1">
    <location>
        <begin position="30"/>
        <end position="157"/>
    </location>
</feature>
<name>A0A832WHB9_9CREN</name>